<dbReference type="GO" id="GO:0035515">
    <property type="term" value="F:oxidative RNA demethylase activity"/>
    <property type="evidence" value="ECO:0007669"/>
    <property type="project" value="TreeGrafter"/>
</dbReference>
<dbReference type="InterPro" id="IPR005123">
    <property type="entry name" value="Oxoglu/Fe-dep_dioxygenase_dom"/>
</dbReference>
<reference evidence="7" key="1">
    <citation type="submission" date="2021-02" db="EMBL/GenBank/DDBJ databases">
        <authorList>
            <person name="Dougan E. K."/>
            <person name="Rhodes N."/>
            <person name="Thang M."/>
            <person name="Chan C."/>
        </authorList>
    </citation>
    <scope>NUCLEOTIDE SEQUENCE</scope>
</reference>
<feature type="binding site" evidence="5">
    <location>
        <position position="132"/>
    </location>
    <ligand>
        <name>Fe cation</name>
        <dbReference type="ChEBI" id="CHEBI:24875"/>
        <note>catalytic</note>
    </ligand>
</feature>
<evidence type="ECO:0000259" key="6">
    <source>
        <dbReference type="PROSITE" id="PS51471"/>
    </source>
</evidence>
<protein>
    <recommendedName>
        <fullName evidence="6">Fe2OG dioxygenase domain-containing protein</fullName>
    </recommendedName>
</protein>
<comment type="cofactor">
    <cofactor evidence="5">
        <name>Fe(2+)</name>
        <dbReference type="ChEBI" id="CHEBI:29033"/>
    </cofactor>
    <text evidence="5">Binds 1 Fe(2+) ion per subunit.</text>
</comment>
<feature type="binding site" evidence="5">
    <location>
        <position position="187"/>
    </location>
    <ligand>
        <name>Fe cation</name>
        <dbReference type="ChEBI" id="CHEBI:24875"/>
        <note>catalytic</note>
    </ligand>
</feature>
<evidence type="ECO:0000313" key="8">
    <source>
        <dbReference type="Proteomes" id="UP000626109"/>
    </source>
</evidence>
<proteinExistence type="predicted"/>
<dbReference type="Gene3D" id="2.60.120.590">
    <property type="entry name" value="Alpha-ketoglutarate-dependent dioxygenase AlkB-like"/>
    <property type="match status" value="1"/>
</dbReference>
<comment type="caution">
    <text evidence="7">The sequence shown here is derived from an EMBL/GenBank/DDBJ whole genome shotgun (WGS) entry which is preliminary data.</text>
</comment>
<sequence length="244" mass="26727">MLEPLQFQPDDQGTLGSLPYQAIVLQPGFVLLKAALDEATQQRLAKLVMETGRDGPHGFRDVARDGTLQLNNGRTRGRVYCALSKHRRWVTDLCLQQVGRARLADRQMPGMDPTHVVLLRYTSEAGRAWHRDNGGNDCHGEEPVVSVSLGDSCDFAFREEWGSEGKVVRLDSGDVVLFGGPSRLVLHAVTQIHAGTAPPSLAGILPGGRLNVTYRATPHSLGHEDEFRLIGAYAKQLFGRNPAE</sequence>
<dbReference type="PANTHER" id="PTHR16557">
    <property type="entry name" value="ALKYLATED DNA REPAIR PROTEIN ALKB-RELATED"/>
    <property type="match status" value="1"/>
</dbReference>
<dbReference type="InterPro" id="IPR027450">
    <property type="entry name" value="AlkB-like"/>
</dbReference>
<dbReference type="GO" id="GO:0005737">
    <property type="term" value="C:cytoplasm"/>
    <property type="evidence" value="ECO:0007669"/>
    <property type="project" value="TreeGrafter"/>
</dbReference>
<feature type="domain" description="Fe2OG dioxygenase" evidence="6">
    <location>
        <begin position="112"/>
        <end position="218"/>
    </location>
</feature>
<dbReference type="InterPro" id="IPR004574">
    <property type="entry name" value="Alkb"/>
</dbReference>
<organism evidence="7 8">
    <name type="scientific">Polarella glacialis</name>
    <name type="common">Dinoflagellate</name>
    <dbReference type="NCBI Taxonomy" id="89957"/>
    <lineage>
        <taxon>Eukaryota</taxon>
        <taxon>Sar</taxon>
        <taxon>Alveolata</taxon>
        <taxon>Dinophyceae</taxon>
        <taxon>Suessiales</taxon>
        <taxon>Suessiaceae</taxon>
        <taxon>Polarella</taxon>
    </lineage>
</organism>
<keyword evidence="1 5" id="KW-0479">Metal-binding</keyword>
<evidence type="ECO:0000256" key="1">
    <source>
        <dbReference type="ARBA" id="ARBA00022723"/>
    </source>
</evidence>
<dbReference type="InterPro" id="IPR037151">
    <property type="entry name" value="AlkB-like_sf"/>
</dbReference>
<keyword evidence="3" id="KW-0560">Oxidoreductase</keyword>
<evidence type="ECO:0000256" key="5">
    <source>
        <dbReference type="PIRSR" id="PIRSR604574-2"/>
    </source>
</evidence>
<evidence type="ECO:0000256" key="2">
    <source>
        <dbReference type="ARBA" id="ARBA00022964"/>
    </source>
</evidence>
<dbReference type="Pfam" id="PF13532">
    <property type="entry name" value="2OG-FeII_Oxy_2"/>
    <property type="match status" value="1"/>
</dbReference>
<dbReference type="SUPFAM" id="SSF51197">
    <property type="entry name" value="Clavaminate synthase-like"/>
    <property type="match status" value="1"/>
</dbReference>
<keyword evidence="4 5" id="KW-0408">Iron</keyword>
<dbReference type="GO" id="GO:0035516">
    <property type="term" value="F:broad specificity oxidative DNA demethylase activity"/>
    <property type="evidence" value="ECO:0007669"/>
    <property type="project" value="TreeGrafter"/>
</dbReference>
<dbReference type="GO" id="GO:0008198">
    <property type="term" value="F:ferrous iron binding"/>
    <property type="evidence" value="ECO:0007669"/>
    <property type="project" value="TreeGrafter"/>
</dbReference>
<name>A0A813KXA2_POLGL</name>
<feature type="non-terminal residue" evidence="7">
    <location>
        <position position="244"/>
    </location>
</feature>
<dbReference type="Proteomes" id="UP000626109">
    <property type="component" value="Unassembled WGS sequence"/>
</dbReference>
<feature type="binding site" evidence="5">
    <location>
        <position position="130"/>
    </location>
    <ligand>
        <name>Fe cation</name>
        <dbReference type="ChEBI" id="CHEBI:24875"/>
        <note>catalytic</note>
    </ligand>
</feature>
<evidence type="ECO:0000256" key="3">
    <source>
        <dbReference type="ARBA" id="ARBA00023002"/>
    </source>
</evidence>
<accession>A0A813KXA2</accession>
<dbReference type="GO" id="GO:0035513">
    <property type="term" value="P:oxidative RNA demethylation"/>
    <property type="evidence" value="ECO:0007669"/>
    <property type="project" value="TreeGrafter"/>
</dbReference>
<evidence type="ECO:0000313" key="7">
    <source>
        <dbReference type="EMBL" id="CAE8711561.1"/>
    </source>
</evidence>
<gene>
    <name evidence="7" type="ORF">PGLA2088_LOCUS36537</name>
</gene>
<dbReference type="EMBL" id="CAJNNW010032176">
    <property type="protein sequence ID" value="CAE8711561.1"/>
    <property type="molecule type" value="Genomic_DNA"/>
</dbReference>
<evidence type="ECO:0000256" key="4">
    <source>
        <dbReference type="ARBA" id="ARBA00023004"/>
    </source>
</evidence>
<dbReference type="PROSITE" id="PS51471">
    <property type="entry name" value="FE2OG_OXY"/>
    <property type="match status" value="1"/>
</dbReference>
<dbReference type="AlphaFoldDB" id="A0A813KXA2"/>
<keyword evidence="2" id="KW-0223">Dioxygenase</keyword>
<dbReference type="PANTHER" id="PTHR16557:SF2">
    <property type="entry name" value="NUCLEIC ACID DIOXYGENASE ALKBH1"/>
    <property type="match status" value="1"/>
</dbReference>